<dbReference type="RefSeq" id="WP_021680485.1">
    <property type="nucleotide sequence ID" value="NZ_KI260293.1"/>
</dbReference>
<gene>
    <name evidence="1" type="ORF">RUMCAL_02324</name>
</gene>
<dbReference type="AlphaFoldDB" id="U2M0Z8"/>
<organism evidence="1 2">
    <name type="scientific">Ruminococcus callidus ATCC 27760</name>
    <dbReference type="NCBI Taxonomy" id="411473"/>
    <lineage>
        <taxon>Bacteria</taxon>
        <taxon>Bacillati</taxon>
        <taxon>Bacillota</taxon>
        <taxon>Clostridia</taxon>
        <taxon>Eubacteriales</taxon>
        <taxon>Oscillospiraceae</taxon>
        <taxon>Ruminococcus</taxon>
    </lineage>
</organism>
<proteinExistence type="predicted"/>
<evidence type="ECO:0000313" key="1">
    <source>
        <dbReference type="EMBL" id="ERJ93008.1"/>
    </source>
</evidence>
<keyword evidence="2" id="KW-1185">Reference proteome</keyword>
<dbReference type="HOGENOM" id="CLU_2818790_0_0_9"/>
<reference evidence="1 2" key="1">
    <citation type="submission" date="2013-07" db="EMBL/GenBank/DDBJ databases">
        <authorList>
            <person name="Weinstock G."/>
            <person name="Sodergren E."/>
            <person name="Wylie T."/>
            <person name="Fulton L."/>
            <person name="Fulton R."/>
            <person name="Fronick C."/>
            <person name="O'Laughlin M."/>
            <person name="Godfrey J."/>
            <person name="Miner T."/>
            <person name="Herter B."/>
            <person name="Appelbaum E."/>
            <person name="Cordes M."/>
            <person name="Lek S."/>
            <person name="Wollam A."/>
            <person name="Pepin K.H."/>
            <person name="Palsikar V.B."/>
            <person name="Mitreva M."/>
            <person name="Wilson R.K."/>
        </authorList>
    </citation>
    <scope>NUCLEOTIDE SEQUENCE [LARGE SCALE GENOMIC DNA]</scope>
    <source>
        <strain evidence="1 2">ATCC 27760</strain>
    </source>
</reference>
<comment type="caution">
    <text evidence="1">The sequence shown here is derived from an EMBL/GenBank/DDBJ whole genome shotgun (WGS) entry which is preliminary data.</text>
</comment>
<evidence type="ECO:0000313" key="2">
    <source>
        <dbReference type="Proteomes" id="UP000016662"/>
    </source>
</evidence>
<feature type="non-terminal residue" evidence="1">
    <location>
        <position position="1"/>
    </location>
</feature>
<sequence>KKRKEFAFHLYYKIQVSPEVSTNKNPPAGHTGGLLSLGKSAVAITAGRRAGCCRRNTTLFTVEIGA</sequence>
<dbReference type="EMBL" id="AWVF01000290">
    <property type="protein sequence ID" value="ERJ93008.1"/>
    <property type="molecule type" value="Genomic_DNA"/>
</dbReference>
<accession>U2M0Z8</accession>
<dbReference type="Proteomes" id="UP000016662">
    <property type="component" value="Unassembled WGS sequence"/>
</dbReference>
<name>U2M0Z8_9FIRM</name>
<protein>
    <submittedName>
        <fullName evidence="1">Uncharacterized protein</fullName>
    </submittedName>
</protein>